<feature type="transmembrane region" description="Helical" evidence="7">
    <location>
        <begin position="183"/>
        <end position="208"/>
    </location>
</feature>
<dbReference type="Pfam" id="PF00528">
    <property type="entry name" value="BPD_transp_1"/>
    <property type="match status" value="1"/>
</dbReference>
<keyword evidence="6 7" id="KW-0472">Membrane</keyword>
<evidence type="ECO:0000313" key="10">
    <source>
        <dbReference type="Proteomes" id="UP000184080"/>
    </source>
</evidence>
<dbReference type="STRING" id="1121298.SAMN05444401_0444"/>
<dbReference type="OrthoDB" id="157184at2"/>
<evidence type="ECO:0000256" key="2">
    <source>
        <dbReference type="ARBA" id="ARBA00022448"/>
    </source>
</evidence>
<gene>
    <name evidence="9" type="ORF">SAMN05444401_0444</name>
</gene>
<comment type="subcellular location">
    <subcellularLocation>
        <location evidence="1 7">Cell membrane</location>
        <topology evidence="1 7">Multi-pass membrane protein</topology>
    </subcellularLocation>
</comment>
<sequence>MVIKESRGERTFRIVNAILMVLLIIFMIYPFWYVVMYSLSNPDLAASGGSFLKPKGFTIDAYKMVLRNKSILTGLRTSIIVTTGGAAIGTMIAAMTAYPLSKKRLPGRKGITYLFLFTMFFGGGLVPEYLLLKKLHMIDTYWALFLPSCVSVWNILVIKNFYKGIPESLEESARIDGASDLTIFFKIILPLSKPILATISLFLAVGFWNDFFSSVMFIFDKDKWSLQAVLREIITNTQEAMSRQGITVRNENAANVSQKTLTMATIMVSTIPILIVYPFVQKYFVQGTMVGSVKG</sequence>
<protein>
    <submittedName>
        <fullName evidence="9">Putative aldouronate transport system permease protein</fullName>
    </submittedName>
</protein>
<dbReference type="InterPro" id="IPR000515">
    <property type="entry name" value="MetI-like"/>
</dbReference>
<evidence type="ECO:0000259" key="8">
    <source>
        <dbReference type="PROSITE" id="PS50928"/>
    </source>
</evidence>
<accession>A0A1M6P7A8</accession>
<proteinExistence type="inferred from homology"/>
<dbReference type="SUPFAM" id="SSF161098">
    <property type="entry name" value="MetI-like"/>
    <property type="match status" value="1"/>
</dbReference>
<keyword evidence="10" id="KW-1185">Reference proteome</keyword>
<keyword evidence="2 7" id="KW-0813">Transport</keyword>
<dbReference type="GO" id="GO:0055085">
    <property type="term" value="P:transmembrane transport"/>
    <property type="evidence" value="ECO:0007669"/>
    <property type="project" value="InterPro"/>
</dbReference>
<comment type="similarity">
    <text evidence="7">Belongs to the binding-protein-dependent transport system permease family.</text>
</comment>
<feature type="transmembrane region" description="Helical" evidence="7">
    <location>
        <begin position="261"/>
        <end position="280"/>
    </location>
</feature>
<dbReference type="RefSeq" id="WP_073012681.1">
    <property type="nucleotide sequence ID" value="NZ_FQZO01000014.1"/>
</dbReference>
<evidence type="ECO:0000313" key="9">
    <source>
        <dbReference type="EMBL" id="SHK03834.1"/>
    </source>
</evidence>
<dbReference type="CDD" id="cd06261">
    <property type="entry name" value="TM_PBP2"/>
    <property type="match status" value="1"/>
</dbReference>
<evidence type="ECO:0000256" key="1">
    <source>
        <dbReference type="ARBA" id="ARBA00004651"/>
    </source>
</evidence>
<evidence type="ECO:0000256" key="5">
    <source>
        <dbReference type="ARBA" id="ARBA00022989"/>
    </source>
</evidence>
<dbReference type="AlphaFoldDB" id="A0A1M6P7A8"/>
<keyword evidence="5 7" id="KW-1133">Transmembrane helix</keyword>
<dbReference type="PROSITE" id="PS50928">
    <property type="entry name" value="ABC_TM1"/>
    <property type="match status" value="1"/>
</dbReference>
<keyword evidence="4 7" id="KW-0812">Transmembrane</keyword>
<feature type="transmembrane region" description="Helical" evidence="7">
    <location>
        <begin position="12"/>
        <end position="32"/>
    </location>
</feature>
<feature type="domain" description="ABC transmembrane type-1" evidence="8">
    <location>
        <begin position="75"/>
        <end position="280"/>
    </location>
</feature>
<dbReference type="PANTHER" id="PTHR43744:SF9">
    <property type="entry name" value="POLYGALACTURONAN_RHAMNOGALACTURONAN TRANSPORT SYSTEM PERMEASE PROTEIN YTCP"/>
    <property type="match status" value="1"/>
</dbReference>
<dbReference type="Gene3D" id="1.10.3720.10">
    <property type="entry name" value="MetI-like"/>
    <property type="match status" value="1"/>
</dbReference>
<feature type="transmembrane region" description="Helical" evidence="7">
    <location>
        <begin position="79"/>
        <end position="98"/>
    </location>
</feature>
<feature type="transmembrane region" description="Helical" evidence="7">
    <location>
        <begin position="110"/>
        <end position="130"/>
    </location>
</feature>
<keyword evidence="3" id="KW-1003">Cell membrane</keyword>
<dbReference type="EMBL" id="FQZO01000014">
    <property type="protein sequence ID" value="SHK03834.1"/>
    <property type="molecule type" value="Genomic_DNA"/>
</dbReference>
<evidence type="ECO:0000256" key="7">
    <source>
        <dbReference type="RuleBase" id="RU363032"/>
    </source>
</evidence>
<feature type="transmembrane region" description="Helical" evidence="7">
    <location>
        <begin position="142"/>
        <end position="162"/>
    </location>
</feature>
<evidence type="ECO:0000256" key="3">
    <source>
        <dbReference type="ARBA" id="ARBA00022475"/>
    </source>
</evidence>
<name>A0A1M6P7A8_9CLOT</name>
<reference evidence="9 10" key="1">
    <citation type="submission" date="2016-11" db="EMBL/GenBank/DDBJ databases">
        <authorList>
            <person name="Jaros S."/>
            <person name="Januszkiewicz K."/>
            <person name="Wedrychowicz H."/>
        </authorList>
    </citation>
    <scope>NUCLEOTIDE SEQUENCE [LARGE SCALE GENOMIC DNA]</scope>
    <source>
        <strain evidence="9 10">DSM 21864</strain>
    </source>
</reference>
<dbReference type="InterPro" id="IPR035906">
    <property type="entry name" value="MetI-like_sf"/>
</dbReference>
<dbReference type="Proteomes" id="UP000184080">
    <property type="component" value="Unassembled WGS sequence"/>
</dbReference>
<dbReference type="PANTHER" id="PTHR43744">
    <property type="entry name" value="ABC TRANSPORTER PERMEASE PROTEIN MG189-RELATED-RELATED"/>
    <property type="match status" value="1"/>
</dbReference>
<dbReference type="GO" id="GO:0005886">
    <property type="term" value="C:plasma membrane"/>
    <property type="evidence" value="ECO:0007669"/>
    <property type="project" value="UniProtKB-SubCell"/>
</dbReference>
<evidence type="ECO:0000256" key="6">
    <source>
        <dbReference type="ARBA" id="ARBA00023136"/>
    </source>
</evidence>
<evidence type="ECO:0000256" key="4">
    <source>
        <dbReference type="ARBA" id="ARBA00022692"/>
    </source>
</evidence>
<organism evidence="9 10">
    <name type="scientific">Clostridium amylolyticum</name>
    <dbReference type="NCBI Taxonomy" id="1121298"/>
    <lineage>
        <taxon>Bacteria</taxon>
        <taxon>Bacillati</taxon>
        <taxon>Bacillota</taxon>
        <taxon>Clostridia</taxon>
        <taxon>Eubacteriales</taxon>
        <taxon>Clostridiaceae</taxon>
        <taxon>Clostridium</taxon>
    </lineage>
</organism>